<dbReference type="AlphaFoldDB" id="A0AAX6MWZ5"/>
<evidence type="ECO:0008006" key="5">
    <source>
        <dbReference type="Google" id="ProtNLM"/>
    </source>
</evidence>
<name>A0AAX6MWZ5_9PEZI</name>
<protein>
    <recommendedName>
        <fullName evidence="5">Nucleolar protein 16</fullName>
    </recommendedName>
</protein>
<feature type="compositionally biased region" description="Basic and acidic residues" evidence="2">
    <location>
        <begin position="9"/>
        <end position="22"/>
    </location>
</feature>
<feature type="region of interest" description="Disordered" evidence="2">
    <location>
        <begin position="1"/>
        <end position="35"/>
    </location>
</feature>
<comment type="caution">
    <text evidence="3">The sequence shown here is derived from an EMBL/GenBank/DDBJ whole genome shotgun (WGS) entry which is preliminary data.</text>
</comment>
<proteinExistence type="predicted"/>
<evidence type="ECO:0000256" key="2">
    <source>
        <dbReference type="SAM" id="MobiDB-lite"/>
    </source>
</evidence>
<evidence type="ECO:0000256" key="1">
    <source>
        <dbReference type="SAM" id="Coils"/>
    </source>
</evidence>
<evidence type="ECO:0000313" key="3">
    <source>
        <dbReference type="EMBL" id="KAK6957024.1"/>
    </source>
</evidence>
<reference evidence="3 4" key="1">
    <citation type="journal article" date="2024" name="Front Chem Biol">
        <title>Unveiling the potential of Daldinia eschscholtzii MFLUCC 19-0629 through bioactivity and bioinformatics studies for enhanced sustainable agriculture production.</title>
        <authorList>
            <person name="Brooks S."/>
            <person name="Weaver J.A."/>
            <person name="Klomchit A."/>
            <person name="Alharthi S.A."/>
            <person name="Onlamun T."/>
            <person name="Nurani R."/>
            <person name="Vong T.K."/>
            <person name="Alberti F."/>
            <person name="Greco C."/>
        </authorList>
    </citation>
    <scope>NUCLEOTIDE SEQUENCE [LARGE SCALE GENOMIC DNA]</scope>
    <source>
        <strain evidence="3">MFLUCC 19-0629</strain>
    </source>
</reference>
<organism evidence="3 4">
    <name type="scientific">Daldinia eschscholtzii</name>
    <dbReference type="NCBI Taxonomy" id="292717"/>
    <lineage>
        <taxon>Eukaryota</taxon>
        <taxon>Fungi</taxon>
        <taxon>Dikarya</taxon>
        <taxon>Ascomycota</taxon>
        <taxon>Pezizomycotina</taxon>
        <taxon>Sordariomycetes</taxon>
        <taxon>Xylariomycetidae</taxon>
        <taxon>Xylariales</taxon>
        <taxon>Hypoxylaceae</taxon>
        <taxon>Daldinia</taxon>
    </lineage>
</organism>
<gene>
    <name evidence="3" type="ORF">Daesc_002309</name>
</gene>
<evidence type="ECO:0000313" key="4">
    <source>
        <dbReference type="Proteomes" id="UP001369815"/>
    </source>
</evidence>
<dbReference type="EMBL" id="JBANMG010000002">
    <property type="protein sequence ID" value="KAK6957024.1"/>
    <property type="molecule type" value="Genomic_DNA"/>
</dbReference>
<feature type="coiled-coil region" evidence="1">
    <location>
        <begin position="93"/>
        <end position="120"/>
    </location>
</feature>
<sequence length="123" mass="14065">MAPTAPPSEGDKRKESGSKDRSPSQNSEGIKRRQKAHALKRLALKYKNAPNGTRLGLQWDPVLGKKVAYIKDHFTGAIRPAIMKDNMYDNMSKEKLEWHRQQYLQAREALENEDEGEEEKDEG</sequence>
<keyword evidence="4" id="KW-1185">Reference proteome</keyword>
<keyword evidence="1" id="KW-0175">Coiled coil</keyword>
<dbReference type="Proteomes" id="UP001369815">
    <property type="component" value="Unassembled WGS sequence"/>
</dbReference>
<accession>A0AAX6MWZ5</accession>